<keyword evidence="1" id="KW-0472">Membrane</keyword>
<keyword evidence="1" id="KW-0812">Transmembrane</keyword>
<dbReference type="Proteomes" id="UP000183315">
    <property type="component" value="Unassembled WGS sequence"/>
</dbReference>
<dbReference type="RefSeq" id="WP_052405621.1">
    <property type="nucleotide sequence ID" value="NZ_BBLU01000004.1"/>
</dbReference>
<name>A0A1H6YG86_9MICO</name>
<keyword evidence="3" id="KW-1185">Reference proteome</keyword>
<gene>
    <name evidence="2" type="ORF">SAMN05421637_1693</name>
</gene>
<dbReference type="AlphaFoldDB" id="A0A1H6YG86"/>
<sequence length="156" mass="16073">MTPLSRARLLLLAVVMGVVAWAVARMAVTSGSSPLSVPWTVLAVAAVVGVAVLWLGWTVRQYRKGRNPALSGLRAARTAVFAQACSYTGAIIAGAFAGYGLAIALEWSHAPRREVAISAFIAALGGLVLTVAGLVAEHWCKDGGDQDENKGGSATA</sequence>
<reference evidence="3" key="1">
    <citation type="submission" date="2016-10" db="EMBL/GenBank/DDBJ databases">
        <authorList>
            <person name="Varghese N."/>
        </authorList>
    </citation>
    <scope>NUCLEOTIDE SEQUENCE [LARGE SCALE GENOMIC DNA]</scope>
    <source>
        <strain evidence="3">DSM 24868</strain>
    </source>
</reference>
<feature type="transmembrane region" description="Helical" evidence="1">
    <location>
        <begin position="115"/>
        <end position="136"/>
    </location>
</feature>
<feature type="transmembrane region" description="Helical" evidence="1">
    <location>
        <begin position="80"/>
        <end position="103"/>
    </location>
</feature>
<dbReference type="EMBL" id="FNZI01000003">
    <property type="protein sequence ID" value="SEJ39456.1"/>
    <property type="molecule type" value="Genomic_DNA"/>
</dbReference>
<organism evidence="2 3">
    <name type="scientific">Demequina mangrovi</name>
    <dbReference type="NCBI Taxonomy" id="1043493"/>
    <lineage>
        <taxon>Bacteria</taxon>
        <taxon>Bacillati</taxon>
        <taxon>Actinomycetota</taxon>
        <taxon>Actinomycetes</taxon>
        <taxon>Micrococcales</taxon>
        <taxon>Demequinaceae</taxon>
        <taxon>Demequina</taxon>
    </lineage>
</organism>
<evidence type="ECO:0000256" key="1">
    <source>
        <dbReference type="SAM" id="Phobius"/>
    </source>
</evidence>
<dbReference type="Pfam" id="PF11377">
    <property type="entry name" value="DUF3180"/>
    <property type="match status" value="1"/>
</dbReference>
<keyword evidence="1" id="KW-1133">Transmembrane helix</keyword>
<evidence type="ECO:0008006" key="4">
    <source>
        <dbReference type="Google" id="ProtNLM"/>
    </source>
</evidence>
<dbReference type="STRING" id="1043493.SAMN05421637_1693"/>
<feature type="transmembrane region" description="Helical" evidence="1">
    <location>
        <begin position="36"/>
        <end position="59"/>
    </location>
</feature>
<evidence type="ECO:0000313" key="2">
    <source>
        <dbReference type="EMBL" id="SEJ39456.1"/>
    </source>
</evidence>
<accession>A0A1H6YG86</accession>
<protein>
    <recommendedName>
        <fullName evidence="4">DUF3180 domain-containing protein</fullName>
    </recommendedName>
</protein>
<dbReference type="InterPro" id="IPR021517">
    <property type="entry name" value="DUF3180"/>
</dbReference>
<evidence type="ECO:0000313" key="3">
    <source>
        <dbReference type="Proteomes" id="UP000183315"/>
    </source>
</evidence>
<proteinExistence type="predicted"/>